<evidence type="ECO:0000256" key="2">
    <source>
        <dbReference type="ARBA" id="ARBA00008263"/>
    </source>
</evidence>
<keyword evidence="4 9" id="KW-0067">ATP-binding</keyword>
<evidence type="ECO:0000256" key="7">
    <source>
        <dbReference type="ARBA" id="ARBA00023235"/>
    </source>
</evidence>
<dbReference type="AlphaFoldDB" id="A0A8J7UUJ5"/>
<dbReference type="Gene3D" id="2.120.10.90">
    <property type="entry name" value="DNA gyrase/topoisomerase IV, subunit A, C-terminal"/>
    <property type="match status" value="1"/>
</dbReference>
<dbReference type="Pfam" id="PF03989">
    <property type="entry name" value="DNA_gyraseA_C"/>
    <property type="match status" value="6"/>
</dbReference>
<dbReference type="Proteomes" id="UP000673975">
    <property type="component" value="Unassembled WGS sequence"/>
</dbReference>
<dbReference type="EC" id="5.6.2.2" evidence="9"/>
<dbReference type="InterPro" id="IPR005743">
    <property type="entry name" value="GyrA"/>
</dbReference>
<proteinExistence type="inferred from homology"/>
<dbReference type="PANTHER" id="PTHR43493">
    <property type="entry name" value="DNA GYRASE/TOPOISOMERASE SUBUNIT A"/>
    <property type="match status" value="1"/>
</dbReference>
<dbReference type="NCBIfam" id="TIGR01063">
    <property type="entry name" value="gyrA"/>
    <property type="match status" value="1"/>
</dbReference>
<comment type="miscellaneous">
    <text evidence="9">Few gyrases are as efficient as E.coli at forming negative supercoils. Not all organisms have 2 type II topoisomerases; in organisms with a single type II topoisomerase this enzyme also has to decatenate newly replicated chromosomes.</text>
</comment>
<reference evidence="13" key="1">
    <citation type="submission" date="2021-02" db="EMBL/GenBank/DDBJ databases">
        <title>Natronogracilivirga saccharolytica gen. nov. sp. nov. a new anaerobic, haloalkiliphilic carbohydrate-fermenting bacterium from soda lake and proposing of Cyclonatronumiaceae fam. nov. in the phylum Balneolaeota.</title>
        <authorList>
            <person name="Zhilina T.N."/>
            <person name="Sorokin D.Y."/>
            <person name="Zavarzina D.G."/>
            <person name="Toshchakov S.V."/>
            <person name="Kublanov I.V."/>
        </authorList>
    </citation>
    <scope>NUCLEOTIDE SEQUENCE</scope>
    <source>
        <strain evidence="13">Z-1702</strain>
    </source>
</reference>
<dbReference type="InterPro" id="IPR013760">
    <property type="entry name" value="Topo_IIA-like_dom_sf"/>
</dbReference>
<dbReference type="RefSeq" id="WP_210510191.1">
    <property type="nucleotide sequence ID" value="NZ_JAFIDN010000002.1"/>
</dbReference>
<evidence type="ECO:0000256" key="3">
    <source>
        <dbReference type="ARBA" id="ARBA00022741"/>
    </source>
</evidence>
<dbReference type="EMBL" id="JAFIDN010000002">
    <property type="protein sequence ID" value="MBP3191567.1"/>
    <property type="molecule type" value="Genomic_DNA"/>
</dbReference>
<evidence type="ECO:0000313" key="13">
    <source>
        <dbReference type="EMBL" id="MBP3191567.1"/>
    </source>
</evidence>
<evidence type="ECO:0000256" key="5">
    <source>
        <dbReference type="ARBA" id="ARBA00023029"/>
    </source>
</evidence>
<dbReference type="SMART" id="SM00434">
    <property type="entry name" value="TOP4c"/>
    <property type="match status" value="1"/>
</dbReference>
<dbReference type="GO" id="GO:0006265">
    <property type="term" value="P:DNA topological change"/>
    <property type="evidence" value="ECO:0007669"/>
    <property type="project" value="UniProtKB-UniRule"/>
</dbReference>
<dbReference type="GO" id="GO:0009330">
    <property type="term" value="C:DNA topoisomerase type II (double strand cut, ATP-hydrolyzing) complex"/>
    <property type="evidence" value="ECO:0007669"/>
    <property type="project" value="TreeGrafter"/>
</dbReference>
<keyword evidence="3 9" id="KW-0547">Nucleotide-binding</keyword>
<dbReference type="GO" id="GO:0005694">
    <property type="term" value="C:chromosome"/>
    <property type="evidence" value="ECO:0007669"/>
    <property type="project" value="InterPro"/>
</dbReference>
<comment type="subunit">
    <text evidence="9">Heterotetramer, composed of two GyrA and two GyrB chains. In the heterotetramer, GyrA contains the active site tyrosine that forms a transient covalent intermediate with DNA, while GyrB binds cofactors and catalyzes ATP hydrolysis.</text>
</comment>
<dbReference type="Pfam" id="PF00521">
    <property type="entry name" value="DNA_topoisoIV"/>
    <property type="match status" value="1"/>
</dbReference>
<dbReference type="GO" id="GO:0006261">
    <property type="term" value="P:DNA-templated DNA replication"/>
    <property type="evidence" value="ECO:0007669"/>
    <property type="project" value="UniProtKB-UniRule"/>
</dbReference>
<dbReference type="SUPFAM" id="SSF56719">
    <property type="entry name" value="Type II DNA topoisomerase"/>
    <property type="match status" value="1"/>
</dbReference>
<dbReference type="Gene3D" id="3.30.1360.40">
    <property type="match status" value="1"/>
</dbReference>
<evidence type="ECO:0000256" key="9">
    <source>
        <dbReference type="HAMAP-Rule" id="MF_01897"/>
    </source>
</evidence>
<keyword evidence="7 9" id="KW-0413">Isomerase</keyword>
<feature type="active site" description="O-(5'-phospho-DNA)-tyrosine intermediate" evidence="9 10">
    <location>
        <position position="119"/>
    </location>
</feature>
<feature type="region of interest" description="Disordered" evidence="11">
    <location>
        <begin position="813"/>
        <end position="864"/>
    </location>
</feature>
<comment type="caution">
    <text evidence="9">Lacks conserved residue(s) required for the propagation of feature annotation.</text>
</comment>
<dbReference type="Gene3D" id="1.10.268.10">
    <property type="entry name" value="Topoisomerase, domain 3"/>
    <property type="match status" value="1"/>
</dbReference>
<accession>A0A8J7UUJ5</accession>
<dbReference type="InterPro" id="IPR013758">
    <property type="entry name" value="Topo_IIA_A/C_ab"/>
</dbReference>
<comment type="similarity">
    <text evidence="2 9">Belongs to the type II topoisomerase GyrA/ParC subunit family.</text>
</comment>
<evidence type="ECO:0000259" key="12">
    <source>
        <dbReference type="PROSITE" id="PS52040"/>
    </source>
</evidence>
<comment type="subunit">
    <text evidence="8">Heterotetramer composed of ParC and ParE.</text>
</comment>
<dbReference type="FunFam" id="2.120.10.90:FF:000005">
    <property type="entry name" value="DNA topoisomerase 4 subunit A"/>
    <property type="match status" value="1"/>
</dbReference>
<sequence>MSDKIIKINLEDEMKSSYIDYSMSVIVARALPDVRDGLKPVHRRALYGMSELGMLHNRAYKKSARIVGEVLGKYHPHGDSAVYDTIVRMAQDFSMRYTLVDGQGNFGSVDGDSAAAMRYTEVRMERLSEEILSDINKNTVDFQPNFDDTLTEPSVMPSKVPNLLINGASGIAVGMATNMPPHNMTEVVNGIKAYIQDSEIETAELMKHISAPDFPTGGIIYGYDGVKQAYETGRGRVVLRALASVEELRGNREQIVVTEIPYQVNKAALIEKIAYLVQIEKITDITDVRDESDREGMRIVIMLKRGAVPSVVLNQLYKYTQMQHTFGINNLALVKGRPKVLTLKDIIKHFVEHRIEVIIRRTLYDMDQAEARAHILEGLKIGVDNLDEVIETIRSSKNVPVANERLRRRFGLSDLQAKAILDMRLQKLTALERDKIDLEYKEILDQIREYRRILSSRDAQKEIIVEELDELEKKYGDERRTQIIHSADDFNIEDMIADEDVVVTISNTGFIKRTPVSGYRRQKRGGSGMKGATTKDDEYVEHLFVATNHNYILFFTKNGKCYWLKVYEIPEGSRLSRGRAIVNLIEIEKDDKVQAFVPVKTLDDENYTQAHNIIMATDKGVVKKTSLDAYSRPRKNGIMAIKVDDDDRLLSASLTDGNSTILLGAKNGRAIRFKETDVRLMGRNTRGVRGISLTGKDDKVVDMVVIKNTRDASVLALSEHGYGKRSLVEDYREQTRGGKGVITLKITPKTGSLIALKEVSDNDDLMIITEKGKIIRMHSKDIRSMGRNTQGVRMMKLGSEDTISGITRVVSEDDTDSVKKVGDQEDVDLTKGTADANNISGNNGDDENSDSGTGQLGFDDSDER</sequence>
<feature type="domain" description="Topo IIA-type catalytic" evidence="12">
    <location>
        <begin position="31"/>
        <end position="495"/>
    </location>
</feature>
<comment type="caution">
    <text evidence="13">The sequence shown here is derived from an EMBL/GenBank/DDBJ whole genome shotgun (WGS) entry which is preliminary data.</text>
</comment>
<comment type="function">
    <text evidence="9">A type II topoisomerase that negatively supercoils closed circular double-stranded (ds) DNA in an ATP-dependent manner to modulate DNA topology and maintain chromosomes in an underwound state. Negative supercoiling favors strand separation, and DNA replication, transcription, recombination and repair, all of which involve strand separation. Also able to catalyze the interconversion of other topological isomers of dsDNA rings, including catenanes and knotted rings. Type II topoisomerases break and join 2 DNA strands simultaneously in an ATP-dependent manner.</text>
</comment>
<dbReference type="FunFam" id="3.30.1360.40:FF:000002">
    <property type="entry name" value="DNA gyrase subunit A"/>
    <property type="match status" value="1"/>
</dbReference>
<dbReference type="NCBIfam" id="NF004043">
    <property type="entry name" value="PRK05560.1"/>
    <property type="match status" value="1"/>
</dbReference>
<evidence type="ECO:0000256" key="1">
    <source>
        <dbReference type="ARBA" id="ARBA00000185"/>
    </source>
</evidence>
<evidence type="ECO:0000256" key="11">
    <source>
        <dbReference type="SAM" id="MobiDB-lite"/>
    </source>
</evidence>
<keyword evidence="6 9" id="KW-0238">DNA-binding</keyword>
<dbReference type="InterPro" id="IPR035516">
    <property type="entry name" value="Gyrase/topoIV_suA_C"/>
</dbReference>
<evidence type="ECO:0000256" key="4">
    <source>
        <dbReference type="ARBA" id="ARBA00022840"/>
    </source>
</evidence>
<dbReference type="InterPro" id="IPR013757">
    <property type="entry name" value="Topo_IIA_A_a_sf"/>
</dbReference>
<dbReference type="FunFam" id="1.10.268.10:FF:000001">
    <property type="entry name" value="DNA gyrase subunit A"/>
    <property type="match status" value="1"/>
</dbReference>
<keyword evidence="5 9" id="KW-0799">Topoisomerase</keyword>
<comment type="catalytic activity">
    <reaction evidence="1 9 10">
        <text>ATP-dependent breakage, passage and rejoining of double-stranded DNA.</text>
        <dbReference type="EC" id="5.6.2.2"/>
    </reaction>
</comment>
<dbReference type="PANTHER" id="PTHR43493:SF5">
    <property type="entry name" value="DNA GYRASE SUBUNIT A, CHLOROPLASTIC_MITOCHONDRIAL"/>
    <property type="match status" value="1"/>
</dbReference>
<dbReference type="InterPro" id="IPR050220">
    <property type="entry name" value="Type_II_DNA_Topoisomerases"/>
</dbReference>
<name>A0A8J7UUJ5_9BACT</name>
<gene>
    <name evidence="9 13" type="primary">gyrA</name>
    <name evidence="13" type="ORF">NATSA_02710</name>
</gene>
<dbReference type="GO" id="GO:0034335">
    <property type="term" value="F:DNA negative supercoiling activity"/>
    <property type="evidence" value="ECO:0007669"/>
    <property type="project" value="UniProtKB-ARBA"/>
</dbReference>
<dbReference type="InterPro" id="IPR006691">
    <property type="entry name" value="GyrA/parC_rep"/>
</dbReference>
<evidence type="ECO:0000256" key="6">
    <source>
        <dbReference type="ARBA" id="ARBA00023125"/>
    </source>
</evidence>
<dbReference type="NCBIfam" id="NF004044">
    <property type="entry name" value="PRK05561.1"/>
    <property type="match status" value="1"/>
</dbReference>
<dbReference type="Gene3D" id="3.90.199.10">
    <property type="entry name" value="Topoisomerase II, domain 5"/>
    <property type="match status" value="1"/>
</dbReference>
<dbReference type="FunFam" id="3.90.199.10:FF:000001">
    <property type="entry name" value="DNA gyrase subunit A"/>
    <property type="match status" value="1"/>
</dbReference>
<comment type="subcellular location">
    <subcellularLocation>
        <location evidence="9">Cytoplasm</location>
    </subcellularLocation>
</comment>
<keyword evidence="14" id="KW-1185">Reference proteome</keyword>
<evidence type="ECO:0000256" key="10">
    <source>
        <dbReference type="PROSITE-ProRule" id="PRU01384"/>
    </source>
</evidence>
<evidence type="ECO:0000256" key="8">
    <source>
        <dbReference type="ARBA" id="ARBA00063644"/>
    </source>
</evidence>
<dbReference type="GO" id="GO:0005524">
    <property type="term" value="F:ATP binding"/>
    <property type="evidence" value="ECO:0007669"/>
    <property type="project" value="UniProtKB-UniRule"/>
</dbReference>
<organism evidence="13 14">
    <name type="scientific">Natronogracilivirga saccharolytica</name>
    <dbReference type="NCBI Taxonomy" id="2812953"/>
    <lineage>
        <taxon>Bacteria</taxon>
        <taxon>Pseudomonadati</taxon>
        <taxon>Balneolota</taxon>
        <taxon>Balneolia</taxon>
        <taxon>Balneolales</taxon>
        <taxon>Cyclonatronaceae</taxon>
        <taxon>Natronogracilivirga</taxon>
    </lineage>
</organism>
<dbReference type="SUPFAM" id="SSF101904">
    <property type="entry name" value="GyrA/ParC C-terminal domain-like"/>
    <property type="match status" value="1"/>
</dbReference>
<dbReference type="GO" id="GO:0005737">
    <property type="term" value="C:cytoplasm"/>
    <property type="evidence" value="ECO:0007669"/>
    <property type="project" value="UniProtKB-SubCell"/>
</dbReference>
<dbReference type="PROSITE" id="PS52040">
    <property type="entry name" value="TOPO_IIA"/>
    <property type="match status" value="1"/>
</dbReference>
<dbReference type="GO" id="GO:0003677">
    <property type="term" value="F:DNA binding"/>
    <property type="evidence" value="ECO:0007669"/>
    <property type="project" value="UniProtKB-UniRule"/>
</dbReference>
<dbReference type="HAMAP" id="MF_01897">
    <property type="entry name" value="GyrA"/>
    <property type="match status" value="1"/>
</dbReference>
<dbReference type="CDD" id="cd00187">
    <property type="entry name" value="TOP4c"/>
    <property type="match status" value="1"/>
</dbReference>
<dbReference type="InterPro" id="IPR002205">
    <property type="entry name" value="Topo_IIA_dom_A"/>
</dbReference>
<protein>
    <recommendedName>
        <fullName evidence="9">DNA gyrase subunit A</fullName>
        <ecNumber evidence="9">5.6.2.2</ecNumber>
    </recommendedName>
</protein>
<keyword evidence="9" id="KW-0963">Cytoplasm</keyword>
<evidence type="ECO:0000313" key="14">
    <source>
        <dbReference type="Proteomes" id="UP000673975"/>
    </source>
</evidence>